<dbReference type="EMBL" id="BHVQ01000001">
    <property type="protein sequence ID" value="GCA78184.1"/>
    <property type="molecule type" value="Genomic_DNA"/>
</dbReference>
<gene>
    <name evidence="1" type="ORF">MiTs_00162</name>
</gene>
<evidence type="ECO:0000313" key="1">
    <source>
        <dbReference type="EMBL" id="GCA78184.1"/>
    </source>
</evidence>
<proteinExistence type="predicted"/>
<dbReference type="Proteomes" id="UP000324689">
    <property type="component" value="Unassembled WGS sequence"/>
</dbReference>
<reference evidence="1 2" key="1">
    <citation type="submission" date="2018-09" db="EMBL/GenBank/DDBJ databases">
        <title>Evolutionary history of phycoerythrin pigmentation in the water bloom-forming cyanobacterium Microcystis aeruginosa.</title>
        <authorList>
            <person name="Tanabe Y."/>
            <person name="Tanabe Y."/>
            <person name="Yamaguchi H."/>
        </authorList>
    </citation>
    <scope>NUCLEOTIDE SEQUENCE [LARGE SCALE GENOMIC DNA]</scope>
    <source>
        <strain evidence="1 2">NIES-2521</strain>
    </source>
</reference>
<name>A0A5A5RNQ3_MICAE</name>
<protein>
    <submittedName>
        <fullName evidence="1">Uncharacterized protein</fullName>
    </submittedName>
</protein>
<evidence type="ECO:0000313" key="2">
    <source>
        <dbReference type="Proteomes" id="UP000324689"/>
    </source>
</evidence>
<organism evidence="1 2">
    <name type="scientific">Microcystis aeruginosa NIES-2521</name>
    <dbReference type="NCBI Taxonomy" id="2303983"/>
    <lineage>
        <taxon>Bacteria</taxon>
        <taxon>Bacillati</taxon>
        <taxon>Cyanobacteriota</taxon>
        <taxon>Cyanophyceae</taxon>
        <taxon>Oscillatoriophycideae</taxon>
        <taxon>Chroococcales</taxon>
        <taxon>Microcystaceae</taxon>
        <taxon>Microcystis</taxon>
    </lineage>
</organism>
<comment type="caution">
    <text evidence="1">The sequence shown here is derived from an EMBL/GenBank/DDBJ whole genome shotgun (WGS) entry which is preliminary data.</text>
</comment>
<dbReference type="AlphaFoldDB" id="A0A5A5RNQ3"/>
<dbReference type="RefSeq" id="WP_149973203.1">
    <property type="nucleotide sequence ID" value="NZ_BHVQ01000001.1"/>
</dbReference>
<sequence>MKLHKVKPIVIYSLPLAIVKKFLGRCDKFAHIYGISPGLELNFADNVFRATILFGKSCGEYRMSTPATEGILGETESNP</sequence>
<accession>A0A5A5RNQ3</accession>